<dbReference type="InterPro" id="IPR011008">
    <property type="entry name" value="Dimeric_a/b-barrel"/>
</dbReference>
<dbReference type="SUPFAM" id="SSF54909">
    <property type="entry name" value="Dimeric alpha+beta barrel"/>
    <property type="match status" value="1"/>
</dbReference>
<dbReference type="GO" id="GO:0004497">
    <property type="term" value="F:monooxygenase activity"/>
    <property type="evidence" value="ECO:0007669"/>
    <property type="project" value="UniProtKB-KW"/>
</dbReference>
<protein>
    <submittedName>
        <fullName evidence="2">Antibiotic biosynthesis monooxygenase</fullName>
    </submittedName>
</protein>
<comment type="caution">
    <text evidence="2">The sequence shown here is derived from an EMBL/GenBank/DDBJ whole genome shotgun (WGS) entry which is preliminary data.</text>
</comment>
<dbReference type="InterPro" id="IPR007138">
    <property type="entry name" value="ABM_dom"/>
</dbReference>
<feature type="domain" description="ABM" evidence="1">
    <location>
        <begin position="1"/>
        <end position="73"/>
    </location>
</feature>
<dbReference type="Gene3D" id="3.30.70.100">
    <property type="match status" value="1"/>
</dbReference>
<reference evidence="2 3" key="1">
    <citation type="submission" date="2018-08" db="EMBL/GenBank/DDBJ databases">
        <title>Genome analysis of the thermophilic bacterium of the candidate phylum Aminicenantes from deep subsurface aquifer revealed its physiology and ecological role.</title>
        <authorList>
            <person name="Kadnikov V.V."/>
            <person name="Mardanov A.V."/>
            <person name="Beletsky A.V."/>
            <person name="Karnachuk O.V."/>
            <person name="Ravin N.V."/>
        </authorList>
    </citation>
    <scope>NUCLEOTIDE SEQUENCE [LARGE SCALE GENOMIC DNA]</scope>
    <source>
        <strain evidence="2">BY38</strain>
    </source>
</reference>
<keyword evidence="2" id="KW-0560">Oxidoreductase</keyword>
<accession>A0A3E2BMH3</accession>
<organism evidence="2 3">
    <name type="scientific">Candidatus Saccharicenans subterraneus</name>
    <dbReference type="NCBI Taxonomy" id="2508984"/>
    <lineage>
        <taxon>Bacteria</taxon>
        <taxon>Candidatus Aminicenantota</taxon>
        <taxon>Candidatus Aminicenantia</taxon>
        <taxon>Candidatus Aminicenantales</taxon>
        <taxon>Candidatus Saccharicenantaceae</taxon>
        <taxon>Candidatus Saccharicenans</taxon>
    </lineage>
</organism>
<gene>
    <name evidence="2" type="ORF">OP8BY_2353</name>
</gene>
<name>A0A3E2BMH3_9BACT</name>
<keyword evidence="2" id="KW-0503">Monooxygenase</keyword>
<dbReference type="Proteomes" id="UP000257323">
    <property type="component" value="Unassembled WGS sequence"/>
</dbReference>
<evidence type="ECO:0000259" key="1">
    <source>
        <dbReference type="Pfam" id="PF03992"/>
    </source>
</evidence>
<dbReference type="EMBL" id="QUAH01000006">
    <property type="protein sequence ID" value="RFT15955.1"/>
    <property type="molecule type" value="Genomic_DNA"/>
</dbReference>
<evidence type="ECO:0000313" key="3">
    <source>
        <dbReference type="Proteomes" id="UP000257323"/>
    </source>
</evidence>
<dbReference type="AlphaFoldDB" id="A0A3E2BMH3"/>
<evidence type="ECO:0000313" key="2">
    <source>
        <dbReference type="EMBL" id="RFT15955.1"/>
    </source>
</evidence>
<proteinExistence type="predicted"/>
<dbReference type="Pfam" id="PF03992">
    <property type="entry name" value="ABM"/>
    <property type="match status" value="1"/>
</dbReference>
<sequence>MIARVTIFHVKPEKVEEAIKLYETSVIPDAKKQNGFAGGYLLTDRASGRGMSLTFWQTQEDVTASEENLHYQQQLLKFLEMFASPPIKEQYAISLEF</sequence>